<dbReference type="RefSeq" id="WP_309046163.1">
    <property type="nucleotide sequence ID" value="NZ_JAUCQJ010000001.1"/>
</dbReference>
<sequence>MLVNKSIISDIKIIIANSKDNAIRAVDNQRTLMYWHIGERIFEEEQQGKERADYGKFLTKYISEELEPEYGSGFSKRQIELFRQFYRTFPNTNTLYSQLSWSQYKIIIRLDSQDKIDFYIAETVKNNWTVRQLERQV</sequence>
<feature type="domain" description="YhcG N-terminal" evidence="1">
    <location>
        <begin position="10"/>
        <end position="137"/>
    </location>
</feature>
<accession>A0ABD5B1S3</accession>
<gene>
    <name evidence="2" type="ORF">QT385_03690</name>
</gene>
<reference evidence="2 3" key="1">
    <citation type="submission" date="2023-06" db="EMBL/GenBank/DDBJ databases">
        <title>Nosocomial Elizabethkingia miricola genome.</title>
        <authorList>
            <person name="Morgado S."/>
            <person name="Fonseca E."/>
            <person name="Freitas F."/>
            <person name="Vicente A.C."/>
        </authorList>
    </citation>
    <scope>NUCLEOTIDE SEQUENCE [LARGE SCALE GENOMIC DNA]</scope>
    <source>
        <strain evidence="2 3">EM15</strain>
    </source>
</reference>
<name>A0ABD5B1S3_ELIMR</name>
<dbReference type="PANTHER" id="PTHR30547">
    <property type="entry name" value="UNCHARACTERIZED PROTEIN YHCG-RELATED"/>
    <property type="match status" value="1"/>
</dbReference>
<dbReference type="EMBL" id="JAUCQJ010000001">
    <property type="protein sequence ID" value="MDQ8747729.1"/>
    <property type="molecule type" value="Genomic_DNA"/>
</dbReference>
<dbReference type="Pfam" id="PF17761">
    <property type="entry name" value="DUF1016_N"/>
    <property type="match status" value="1"/>
</dbReference>
<organism evidence="2 3">
    <name type="scientific">Elizabethkingia miricola</name>
    <name type="common">Chryseobacterium miricola</name>
    <dbReference type="NCBI Taxonomy" id="172045"/>
    <lineage>
        <taxon>Bacteria</taxon>
        <taxon>Pseudomonadati</taxon>
        <taxon>Bacteroidota</taxon>
        <taxon>Flavobacteriia</taxon>
        <taxon>Flavobacteriales</taxon>
        <taxon>Weeksellaceae</taxon>
        <taxon>Elizabethkingia</taxon>
    </lineage>
</organism>
<dbReference type="InterPro" id="IPR041527">
    <property type="entry name" value="YhcG_N"/>
</dbReference>
<dbReference type="InterPro" id="IPR053148">
    <property type="entry name" value="PD-DEXK-like_domain"/>
</dbReference>
<dbReference type="AlphaFoldDB" id="A0ABD5B1S3"/>
<evidence type="ECO:0000313" key="2">
    <source>
        <dbReference type="EMBL" id="MDQ8747729.1"/>
    </source>
</evidence>
<dbReference type="PANTHER" id="PTHR30547:SF5">
    <property type="entry name" value="NUCLEASE YHCG-RELATED"/>
    <property type="match status" value="1"/>
</dbReference>
<dbReference type="Proteomes" id="UP001239265">
    <property type="component" value="Unassembled WGS sequence"/>
</dbReference>
<comment type="caution">
    <text evidence="2">The sequence shown here is derived from an EMBL/GenBank/DDBJ whole genome shotgun (WGS) entry which is preliminary data.</text>
</comment>
<evidence type="ECO:0000313" key="3">
    <source>
        <dbReference type="Proteomes" id="UP001239265"/>
    </source>
</evidence>
<protein>
    <submittedName>
        <fullName evidence="2">DUF1016 N-terminal domain-containing protein</fullName>
    </submittedName>
</protein>
<proteinExistence type="predicted"/>
<evidence type="ECO:0000259" key="1">
    <source>
        <dbReference type="Pfam" id="PF17761"/>
    </source>
</evidence>